<dbReference type="Gene3D" id="3.90.1570.10">
    <property type="entry name" value="tt1808, chain A"/>
    <property type="match status" value="1"/>
</dbReference>
<name>D5C0J0_NITHN</name>
<dbReference type="RefSeq" id="WP_013032407.1">
    <property type="nucleotide sequence ID" value="NC_013960.1"/>
</dbReference>
<dbReference type="Pfam" id="PF05685">
    <property type="entry name" value="Uma2"/>
    <property type="match status" value="1"/>
</dbReference>
<reference evidence="3" key="1">
    <citation type="submission" date="2010-04" db="EMBL/GenBank/DDBJ databases">
        <title>Complete genome sequence of Nitrosococcus halophilus Nc4, a salt-adapted, aerobic obligate ammonia-oxidizing sulfur purple bacterium.</title>
        <authorList>
            <consortium name="US DOE Joint Genome Institute"/>
            <person name="Campbell M.A."/>
            <person name="Malfatti S.A."/>
            <person name="Chain P.S.G."/>
            <person name="Heidelberg J.F."/>
            <person name="Ward B.B."/>
            <person name="Klotz M.G."/>
        </authorList>
    </citation>
    <scope>NUCLEOTIDE SEQUENCE [LARGE SCALE GENOMIC DNA]</scope>
    <source>
        <strain evidence="3">Nc4</strain>
    </source>
</reference>
<dbReference type="Proteomes" id="UP000001844">
    <property type="component" value="Chromosome"/>
</dbReference>
<evidence type="ECO:0000313" key="2">
    <source>
        <dbReference type="EMBL" id="ADE14516.1"/>
    </source>
</evidence>
<evidence type="ECO:0000313" key="3">
    <source>
        <dbReference type="Proteomes" id="UP000001844"/>
    </source>
</evidence>
<dbReference type="SUPFAM" id="SSF52980">
    <property type="entry name" value="Restriction endonuclease-like"/>
    <property type="match status" value="1"/>
</dbReference>
<dbReference type="InterPro" id="IPR011335">
    <property type="entry name" value="Restrct_endonuc-II-like"/>
</dbReference>
<dbReference type="PANTHER" id="PTHR35400">
    <property type="entry name" value="SLR1083 PROTEIN"/>
    <property type="match status" value="1"/>
</dbReference>
<dbReference type="HOGENOM" id="CLU_076312_2_0_6"/>
<dbReference type="InterPro" id="IPR012296">
    <property type="entry name" value="Nuclease_put_TT1808"/>
</dbReference>
<dbReference type="AlphaFoldDB" id="D5C0J0"/>
<sequence length="196" mass="22281">MTTASTDSPPIIMAPHRKLTVAEYHRMGEAGILREDDRVELIEGELIDMAPIGHLHASLTSTLNEYLTPRLIGRAIAWIQNPIQLAPYSEPQPDFALLRYQPHRYRHILPAATDVLLVVEIADTTVHYDREIKGPLYARHGIPEYWLINLPGQFIEVYFEPEPENACYQTVQAVTEGQLAPQCFPEVILNVREFLS</sequence>
<dbReference type="InterPro" id="IPR008538">
    <property type="entry name" value="Uma2"/>
</dbReference>
<dbReference type="KEGG" id="nhl:Nhal_1365"/>
<keyword evidence="3" id="KW-1185">Reference proteome</keyword>
<evidence type="ECO:0000259" key="1">
    <source>
        <dbReference type="Pfam" id="PF05685"/>
    </source>
</evidence>
<organism evidence="2 3">
    <name type="scientific">Nitrosococcus halophilus (strain Nc4)</name>
    <dbReference type="NCBI Taxonomy" id="472759"/>
    <lineage>
        <taxon>Bacteria</taxon>
        <taxon>Pseudomonadati</taxon>
        <taxon>Pseudomonadota</taxon>
        <taxon>Gammaproteobacteria</taxon>
        <taxon>Chromatiales</taxon>
        <taxon>Chromatiaceae</taxon>
        <taxon>Nitrosococcus</taxon>
    </lineage>
</organism>
<dbReference type="CDD" id="cd06260">
    <property type="entry name" value="DUF820-like"/>
    <property type="match status" value="1"/>
</dbReference>
<dbReference type="STRING" id="472759.Nhal_1365"/>
<gene>
    <name evidence="2" type="ordered locus">Nhal_1365</name>
</gene>
<protein>
    <recommendedName>
        <fullName evidence="1">Putative restriction endonuclease domain-containing protein</fullName>
    </recommendedName>
</protein>
<proteinExistence type="predicted"/>
<accession>D5C0J0</accession>
<dbReference type="EMBL" id="CP001798">
    <property type="protein sequence ID" value="ADE14516.1"/>
    <property type="molecule type" value="Genomic_DNA"/>
</dbReference>
<feature type="domain" description="Putative restriction endonuclease" evidence="1">
    <location>
        <begin position="22"/>
        <end position="191"/>
    </location>
</feature>
<dbReference type="PANTHER" id="PTHR35400:SF1">
    <property type="entry name" value="SLR1083 PROTEIN"/>
    <property type="match status" value="1"/>
</dbReference>
<dbReference type="eggNOG" id="COG4636">
    <property type="taxonomic scope" value="Bacteria"/>
</dbReference>